<organism evidence="2 3">
    <name type="scientific">Sphaerulina musiva (strain SO2202)</name>
    <name type="common">Poplar stem canker fungus</name>
    <name type="synonym">Septoria musiva</name>
    <dbReference type="NCBI Taxonomy" id="692275"/>
    <lineage>
        <taxon>Eukaryota</taxon>
        <taxon>Fungi</taxon>
        <taxon>Dikarya</taxon>
        <taxon>Ascomycota</taxon>
        <taxon>Pezizomycotina</taxon>
        <taxon>Dothideomycetes</taxon>
        <taxon>Dothideomycetidae</taxon>
        <taxon>Mycosphaerellales</taxon>
        <taxon>Mycosphaerellaceae</taxon>
        <taxon>Sphaerulina</taxon>
    </lineage>
</organism>
<dbReference type="Proteomes" id="UP000016931">
    <property type="component" value="Unassembled WGS sequence"/>
</dbReference>
<evidence type="ECO:0000256" key="1">
    <source>
        <dbReference type="SAM" id="MobiDB-lite"/>
    </source>
</evidence>
<dbReference type="RefSeq" id="XP_016764741.1">
    <property type="nucleotide sequence ID" value="XM_016900990.1"/>
</dbReference>
<dbReference type="GeneID" id="27898127"/>
<evidence type="ECO:0000313" key="2">
    <source>
        <dbReference type="EMBL" id="EMF16620.1"/>
    </source>
</evidence>
<feature type="region of interest" description="Disordered" evidence="1">
    <location>
        <begin position="62"/>
        <end position="143"/>
    </location>
</feature>
<dbReference type="HOGENOM" id="CLU_1807435_0_0_1"/>
<sequence>MSQASIVEFHPQPWVATFATCTQSYDDPSALSLIRLGGRVANGLVVCETALGLSFVSSQVSPLQASAGEQDDSRMLENFRSKAPTSAASFSASASKTKPAFGGGTGSLADERLPRSCRVQCHTDPQTLDEDIHPRISSGPEAR</sequence>
<dbReference type="EMBL" id="KB456260">
    <property type="protein sequence ID" value="EMF16620.1"/>
    <property type="molecule type" value="Genomic_DNA"/>
</dbReference>
<evidence type="ECO:0000313" key="3">
    <source>
        <dbReference type="Proteomes" id="UP000016931"/>
    </source>
</evidence>
<protein>
    <submittedName>
        <fullName evidence="2">Uncharacterized protein</fullName>
    </submittedName>
</protein>
<name>N1QHF4_SPHMS</name>
<accession>N1QHF4</accession>
<reference evidence="2 3" key="1">
    <citation type="journal article" date="2012" name="PLoS Pathog.">
        <title>Diverse lifestyles and strategies of plant pathogenesis encoded in the genomes of eighteen Dothideomycetes fungi.</title>
        <authorList>
            <person name="Ohm R.A."/>
            <person name="Feau N."/>
            <person name="Henrissat B."/>
            <person name="Schoch C.L."/>
            <person name="Horwitz B.A."/>
            <person name="Barry K.W."/>
            <person name="Condon B.J."/>
            <person name="Copeland A.C."/>
            <person name="Dhillon B."/>
            <person name="Glaser F."/>
            <person name="Hesse C.N."/>
            <person name="Kosti I."/>
            <person name="LaButti K."/>
            <person name="Lindquist E.A."/>
            <person name="Lucas S."/>
            <person name="Salamov A.A."/>
            <person name="Bradshaw R.E."/>
            <person name="Ciuffetti L."/>
            <person name="Hamelin R.C."/>
            <person name="Kema G.H.J."/>
            <person name="Lawrence C."/>
            <person name="Scott J.A."/>
            <person name="Spatafora J.W."/>
            <person name="Turgeon B.G."/>
            <person name="de Wit P.J.G.M."/>
            <person name="Zhong S."/>
            <person name="Goodwin S.B."/>
            <person name="Grigoriev I.V."/>
        </authorList>
    </citation>
    <scope>NUCLEOTIDE SEQUENCE [LARGE SCALE GENOMIC DNA]</scope>
    <source>
        <strain evidence="2 3">SO2202</strain>
    </source>
</reference>
<dbReference type="OrthoDB" id="45882at2759"/>
<gene>
    <name evidence="2" type="ORF">SEPMUDRAFT_112661</name>
</gene>
<feature type="compositionally biased region" description="Low complexity" evidence="1">
    <location>
        <begin position="81"/>
        <end position="100"/>
    </location>
</feature>
<feature type="compositionally biased region" description="Basic and acidic residues" evidence="1">
    <location>
        <begin position="71"/>
        <end position="80"/>
    </location>
</feature>
<proteinExistence type="predicted"/>
<dbReference type="AlphaFoldDB" id="N1QHF4"/>
<keyword evidence="3" id="KW-1185">Reference proteome</keyword>